<dbReference type="Proteomes" id="UP000275772">
    <property type="component" value="Unassembled WGS sequence"/>
</dbReference>
<dbReference type="InterPro" id="IPR040976">
    <property type="entry name" value="Pkinase_fungal"/>
</dbReference>
<name>A0A383UM37_BLUHO</name>
<dbReference type="EMBL" id="UNSH01000026">
    <property type="protein sequence ID" value="SZF00768.1"/>
    <property type="molecule type" value="Genomic_DNA"/>
</dbReference>
<gene>
    <name evidence="2" type="ORF">BLGHR1_11514</name>
</gene>
<dbReference type="Pfam" id="PF17667">
    <property type="entry name" value="Pkinase_fungal"/>
    <property type="match status" value="1"/>
</dbReference>
<dbReference type="PANTHER" id="PTHR38248">
    <property type="entry name" value="FUNK1 6"/>
    <property type="match status" value="1"/>
</dbReference>
<dbReference type="PANTHER" id="PTHR38248:SF2">
    <property type="entry name" value="FUNK1 11"/>
    <property type="match status" value="1"/>
</dbReference>
<proteinExistence type="predicted"/>
<organism evidence="2 3">
    <name type="scientific">Blumeria hordei</name>
    <name type="common">Barley powdery mildew</name>
    <name type="synonym">Blumeria graminis f. sp. hordei</name>
    <dbReference type="NCBI Taxonomy" id="2867405"/>
    <lineage>
        <taxon>Eukaryota</taxon>
        <taxon>Fungi</taxon>
        <taxon>Dikarya</taxon>
        <taxon>Ascomycota</taxon>
        <taxon>Pezizomycotina</taxon>
        <taxon>Leotiomycetes</taxon>
        <taxon>Erysiphales</taxon>
        <taxon>Erysiphaceae</taxon>
        <taxon>Blumeria</taxon>
    </lineage>
</organism>
<reference evidence="2 3" key="1">
    <citation type="submission" date="2017-11" db="EMBL/GenBank/DDBJ databases">
        <authorList>
            <person name="Kracher B."/>
        </authorList>
    </citation>
    <scope>NUCLEOTIDE SEQUENCE [LARGE SCALE GENOMIC DNA]</scope>
    <source>
        <strain evidence="2 3">RACE1</strain>
    </source>
</reference>
<feature type="domain" description="Fungal-type protein kinase" evidence="1">
    <location>
        <begin position="301"/>
        <end position="547"/>
    </location>
</feature>
<evidence type="ECO:0000313" key="3">
    <source>
        <dbReference type="Proteomes" id="UP000275772"/>
    </source>
</evidence>
<dbReference type="VEuPathDB" id="FungiDB:BLGHR1_11514"/>
<sequence length="554" mass="64946">MDLYPEIFTHITENSIEYIFEEFRNNCRHGSSLQTALVRMHSEIAYYTTPFSDSFEMSSVTESFRDMSNLIKNNHINLYRFDHLIHAIFKNKNERFILDLSLKIIRSESNQSALTTPTNSITSYARSENEIMHFDKVAGRLRDNLKFDMDNQVFHSIRNFWKVFFVRKRWSEQTSRIWESYQKYENAEMKRRSTELEKLEKPEDICRLNNLHKSLKEKVLVINMDESEVWEWLSFFKETFLDQLQGYLPKSSTEHPVFIEKEGFQLRGQYCRTELMLHAVDSADFSETGFMIKSIDIPVDCPVDGEDINVLGELDKSPCGNVRQEKFIRLSRSAQEVFCAQPLRRFMHGFCLFREEFELWLFDRSGAYGSGLLSIIDDKEILIRAISSYFLMSDEELGRDMSILQKGEDKFVQFPRSGNIQGTSYEIKSKPVVRPMGLVSEGATYYETKDESTMIKYSWSNPKKDTEAELLNIASSVPGVVNCLNSEIVYETKSHLDELDLFRATHWEFNTDKMYMKSSHVNLTAKPSMERNRRLTRIAMTPRDRKIYFSCDGL</sequence>
<accession>A0A383UM37</accession>
<dbReference type="AlphaFoldDB" id="A0A383UM37"/>
<evidence type="ECO:0000313" key="2">
    <source>
        <dbReference type="EMBL" id="SZF00768.1"/>
    </source>
</evidence>
<protein>
    <recommendedName>
        <fullName evidence="1">Fungal-type protein kinase domain-containing protein</fullName>
    </recommendedName>
</protein>
<evidence type="ECO:0000259" key="1">
    <source>
        <dbReference type="Pfam" id="PF17667"/>
    </source>
</evidence>